<dbReference type="STRING" id="913774.A0A0C3CWK1"/>
<feature type="chain" id="PRO_5002163080" evidence="2">
    <location>
        <begin position="24"/>
        <end position="645"/>
    </location>
</feature>
<evidence type="ECO:0000256" key="1">
    <source>
        <dbReference type="SAM" id="MobiDB-lite"/>
    </source>
</evidence>
<feature type="region of interest" description="Disordered" evidence="1">
    <location>
        <begin position="289"/>
        <end position="311"/>
    </location>
</feature>
<accession>A0A0C3CWK1</accession>
<evidence type="ECO:0000256" key="2">
    <source>
        <dbReference type="SAM" id="SignalP"/>
    </source>
</evidence>
<keyword evidence="4" id="KW-1185">Reference proteome</keyword>
<dbReference type="InParanoid" id="A0A0C3CWK1"/>
<feature type="region of interest" description="Disordered" evidence="1">
    <location>
        <begin position="357"/>
        <end position="381"/>
    </location>
</feature>
<keyword evidence="2" id="KW-0732">Signal</keyword>
<gene>
    <name evidence="3" type="ORF">OIDMADRAFT_26083</name>
</gene>
<evidence type="ECO:0000313" key="3">
    <source>
        <dbReference type="EMBL" id="KIN03374.1"/>
    </source>
</evidence>
<feature type="region of interest" description="Disordered" evidence="1">
    <location>
        <begin position="458"/>
        <end position="499"/>
    </location>
</feature>
<reference evidence="3 4" key="1">
    <citation type="submission" date="2014-04" db="EMBL/GenBank/DDBJ databases">
        <authorList>
            <consortium name="DOE Joint Genome Institute"/>
            <person name="Kuo A."/>
            <person name="Martino E."/>
            <person name="Perotto S."/>
            <person name="Kohler A."/>
            <person name="Nagy L.G."/>
            <person name="Floudas D."/>
            <person name="Copeland A."/>
            <person name="Barry K.W."/>
            <person name="Cichocki N."/>
            <person name="Veneault-Fourrey C."/>
            <person name="LaButti K."/>
            <person name="Lindquist E.A."/>
            <person name="Lipzen A."/>
            <person name="Lundell T."/>
            <person name="Morin E."/>
            <person name="Murat C."/>
            <person name="Sun H."/>
            <person name="Tunlid A."/>
            <person name="Henrissat B."/>
            <person name="Grigoriev I.V."/>
            <person name="Hibbett D.S."/>
            <person name="Martin F."/>
            <person name="Nordberg H.P."/>
            <person name="Cantor M.N."/>
            <person name="Hua S.X."/>
        </authorList>
    </citation>
    <scope>NUCLEOTIDE SEQUENCE [LARGE SCALE GENOMIC DNA]</scope>
    <source>
        <strain evidence="3 4">Zn</strain>
    </source>
</reference>
<feature type="compositionally biased region" description="Low complexity" evidence="1">
    <location>
        <begin position="357"/>
        <end position="379"/>
    </location>
</feature>
<protein>
    <submittedName>
        <fullName evidence="3">Uncharacterized protein</fullName>
    </submittedName>
</protein>
<proteinExistence type="predicted"/>
<dbReference type="HOGENOM" id="CLU_424586_0_0_1"/>
<reference evidence="4" key="2">
    <citation type="submission" date="2015-01" db="EMBL/GenBank/DDBJ databases">
        <title>Evolutionary Origins and Diversification of the Mycorrhizal Mutualists.</title>
        <authorList>
            <consortium name="DOE Joint Genome Institute"/>
            <consortium name="Mycorrhizal Genomics Consortium"/>
            <person name="Kohler A."/>
            <person name="Kuo A."/>
            <person name="Nagy L.G."/>
            <person name="Floudas D."/>
            <person name="Copeland A."/>
            <person name="Barry K.W."/>
            <person name="Cichocki N."/>
            <person name="Veneault-Fourrey C."/>
            <person name="LaButti K."/>
            <person name="Lindquist E.A."/>
            <person name="Lipzen A."/>
            <person name="Lundell T."/>
            <person name="Morin E."/>
            <person name="Murat C."/>
            <person name="Riley R."/>
            <person name="Ohm R."/>
            <person name="Sun H."/>
            <person name="Tunlid A."/>
            <person name="Henrissat B."/>
            <person name="Grigoriev I.V."/>
            <person name="Hibbett D.S."/>
            <person name="Martin F."/>
        </authorList>
    </citation>
    <scope>NUCLEOTIDE SEQUENCE [LARGE SCALE GENOMIC DNA]</scope>
    <source>
        <strain evidence="4">Zn</strain>
    </source>
</reference>
<feature type="compositionally biased region" description="Polar residues" evidence="1">
    <location>
        <begin position="157"/>
        <end position="173"/>
    </location>
</feature>
<feature type="region of interest" description="Disordered" evidence="1">
    <location>
        <begin position="149"/>
        <end position="173"/>
    </location>
</feature>
<feature type="signal peptide" evidence="2">
    <location>
        <begin position="1"/>
        <end position="23"/>
    </location>
</feature>
<dbReference type="OrthoDB" id="3542289at2759"/>
<organism evidence="3 4">
    <name type="scientific">Oidiodendron maius (strain Zn)</name>
    <dbReference type="NCBI Taxonomy" id="913774"/>
    <lineage>
        <taxon>Eukaryota</taxon>
        <taxon>Fungi</taxon>
        <taxon>Dikarya</taxon>
        <taxon>Ascomycota</taxon>
        <taxon>Pezizomycotina</taxon>
        <taxon>Leotiomycetes</taxon>
        <taxon>Leotiomycetes incertae sedis</taxon>
        <taxon>Myxotrichaceae</taxon>
        <taxon>Oidiodendron</taxon>
    </lineage>
</organism>
<dbReference type="EMBL" id="KN832873">
    <property type="protein sequence ID" value="KIN03374.1"/>
    <property type="molecule type" value="Genomic_DNA"/>
</dbReference>
<dbReference type="Proteomes" id="UP000054321">
    <property type="component" value="Unassembled WGS sequence"/>
</dbReference>
<evidence type="ECO:0000313" key="4">
    <source>
        <dbReference type="Proteomes" id="UP000054321"/>
    </source>
</evidence>
<sequence>MWILPGTRTLWLSATFFFALTEALFLRSTQSCALGEYWCQDRCGSDAYGDTCCQTPDGQHNLCGAAGTICNAIGGCDNPGFSSAPQLPSGSTSISGMCGAASTITAQIIITEYCTSTDFTTLTLCKPCSSSTGFASLSPSCGTSGGCSTATTSQSSNTRTETTSKLGNTAGATTWTASDGQTIVSSGSEFVIGGSETVFIPSVTDTTVLVTDGETFTLVPPSTGSPSLQSTGLASFTSSGQIVTTSSAPENSSTVPGELITTLPNGQIETSSSGVVIIGSSTFTLPSVTSPTTLTTDGETFTLSPTSGTTTPGELITTLPDGQTLTSSSGVIIVGSNTFTLPSVTSPTTFTTDGETFTLSPTSSTLSTTTPSELITTLPDGQTLTSSSGVIIVGSNTFTLPSITSPTTFTTDGETFTLSPTSGTTAPGELITTLPDGQTLTSSSGVIIVGSNTITLPSVTSPTTLTTDGETFTLSPQPTSTSSSSVPNQPASTTSSSSSIGPLVTFTTWPSNAVIIPVTTSVNSPQQTDGGSVTPCHLWFFFICIMTDDIQIGGWEWELPIGIYPPNTATVATVHRRPRLNSYLSLRTREQPMYYQVGITMYNDIVHWTLDDTRIPELCYYPWLRGDKFGNDGINYRSLLDKYRH</sequence>
<name>A0A0C3CWK1_OIDMZ</name>
<dbReference type="AlphaFoldDB" id="A0A0C3CWK1"/>